<dbReference type="Gene3D" id="3.40.50.720">
    <property type="entry name" value="NAD(P)-binding Rossmann-like Domain"/>
    <property type="match status" value="1"/>
</dbReference>
<evidence type="ECO:0000313" key="2">
    <source>
        <dbReference type="EMBL" id="KAF2648189.1"/>
    </source>
</evidence>
<dbReference type="InterPro" id="IPR013332">
    <property type="entry name" value="KPR_N"/>
</dbReference>
<sequence length="358" mass="38855">MAAPKPRVLIVGAGSMGIVTGYHLSLAGAHTTFLIRPHRASQLSRPQKLYSYDSNTLHTYSDFSYITEPAVLLSPAHSGENAYDFIVITLDGAALKSATGIELVKTIGDVGQRNKDTKILLGTIGVDLHTWFTAQSGLPGDRVTLAWLTLHVYSPSAVTLPLPPAQSSSVVDPELLQQADQAYTAKIGGYWISDDSPAVQTAFAALWDKSGVPSACKDKTQFSVEGLPVFAIFAAEEALGWPSFEVFNSSTSSSNDDRKTKETWKLTIGAGKEIAELGIHGEMGKRAVQAITEDGTAQRMWGLEQMMWPFPFVAFSEYHHGGKVNGQDRELLRECLRGGREEGKGMERLGELIGRVWG</sequence>
<feature type="domain" description="Ketopantoate reductase N-terminal" evidence="1">
    <location>
        <begin position="8"/>
        <end position="90"/>
    </location>
</feature>
<evidence type="ECO:0000259" key="1">
    <source>
        <dbReference type="Pfam" id="PF02558"/>
    </source>
</evidence>
<dbReference type="Proteomes" id="UP000799324">
    <property type="component" value="Unassembled WGS sequence"/>
</dbReference>
<name>A0A6A6SKC4_9PLEO</name>
<dbReference type="OrthoDB" id="3753531at2759"/>
<proteinExistence type="predicted"/>
<organism evidence="2 3">
    <name type="scientific">Lophiostoma macrostomum CBS 122681</name>
    <dbReference type="NCBI Taxonomy" id="1314788"/>
    <lineage>
        <taxon>Eukaryota</taxon>
        <taxon>Fungi</taxon>
        <taxon>Dikarya</taxon>
        <taxon>Ascomycota</taxon>
        <taxon>Pezizomycotina</taxon>
        <taxon>Dothideomycetes</taxon>
        <taxon>Pleosporomycetidae</taxon>
        <taxon>Pleosporales</taxon>
        <taxon>Lophiostomataceae</taxon>
        <taxon>Lophiostoma</taxon>
    </lineage>
</organism>
<reference evidence="2" key="1">
    <citation type="journal article" date="2020" name="Stud. Mycol.">
        <title>101 Dothideomycetes genomes: a test case for predicting lifestyles and emergence of pathogens.</title>
        <authorList>
            <person name="Haridas S."/>
            <person name="Albert R."/>
            <person name="Binder M."/>
            <person name="Bloem J."/>
            <person name="Labutti K."/>
            <person name="Salamov A."/>
            <person name="Andreopoulos B."/>
            <person name="Baker S."/>
            <person name="Barry K."/>
            <person name="Bills G."/>
            <person name="Bluhm B."/>
            <person name="Cannon C."/>
            <person name="Castanera R."/>
            <person name="Culley D."/>
            <person name="Daum C."/>
            <person name="Ezra D."/>
            <person name="Gonzalez J."/>
            <person name="Henrissat B."/>
            <person name="Kuo A."/>
            <person name="Liang C."/>
            <person name="Lipzen A."/>
            <person name="Lutzoni F."/>
            <person name="Magnuson J."/>
            <person name="Mondo S."/>
            <person name="Nolan M."/>
            <person name="Ohm R."/>
            <person name="Pangilinan J."/>
            <person name="Park H.-J."/>
            <person name="Ramirez L."/>
            <person name="Alfaro M."/>
            <person name="Sun H."/>
            <person name="Tritt A."/>
            <person name="Yoshinaga Y."/>
            <person name="Zwiers L.-H."/>
            <person name="Turgeon B."/>
            <person name="Goodwin S."/>
            <person name="Spatafora J."/>
            <person name="Crous P."/>
            <person name="Grigoriev I."/>
        </authorList>
    </citation>
    <scope>NUCLEOTIDE SEQUENCE</scope>
    <source>
        <strain evidence="2">CBS 122681</strain>
    </source>
</reference>
<protein>
    <recommendedName>
        <fullName evidence="1">Ketopantoate reductase N-terminal domain-containing protein</fullName>
    </recommendedName>
</protein>
<dbReference type="AlphaFoldDB" id="A0A6A6SKC4"/>
<gene>
    <name evidence="2" type="ORF">K491DRAFT_671002</name>
</gene>
<accession>A0A6A6SKC4</accession>
<dbReference type="EMBL" id="MU004552">
    <property type="protein sequence ID" value="KAF2648189.1"/>
    <property type="molecule type" value="Genomic_DNA"/>
</dbReference>
<dbReference type="Pfam" id="PF02558">
    <property type="entry name" value="ApbA"/>
    <property type="match status" value="1"/>
</dbReference>
<keyword evidence="3" id="KW-1185">Reference proteome</keyword>
<evidence type="ECO:0000313" key="3">
    <source>
        <dbReference type="Proteomes" id="UP000799324"/>
    </source>
</evidence>